<dbReference type="SUPFAM" id="SSF53822">
    <property type="entry name" value="Periplasmic binding protein-like I"/>
    <property type="match status" value="1"/>
</dbReference>
<dbReference type="Pfam" id="PF13433">
    <property type="entry name" value="Peripla_BP_5"/>
    <property type="match status" value="1"/>
</dbReference>
<dbReference type="OrthoDB" id="5288800at2"/>
<dbReference type="Proteomes" id="UP000198816">
    <property type="component" value="Unassembled WGS sequence"/>
</dbReference>
<dbReference type="Gene3D" id="3.40.50.2300">
    <property type="match status" value="2"/>
</dbReference>
<dbReference type="RefSeq" id="WP_093027912.1">
    <property type="nucleotide sequence ID" value="NZ_FNNZ01000002.1"/>
</dbReference>
<accession>A0A1H2RFS6</accession>
<dbReference type="EMBL" id="FNNZ01000002">
    <property type="protein sequence ID" value="SDW18241.1"/>
    <property type="molecule type" value="Genomic_DNA"/>
</dbReference>
<dbReference type="InterPro" id="IPR000709">
    <property type="entry name" value="Leu_Ile_Val-bd"/>
</dbReference>
<proteinExistence type="predicted"/>
<dbReference type="PANTHER" id="PTHR47628:SF1">
    <property type="entry name" value="ALIPHATIC AMIDASE EXPRESSION-REGULATING PROTEIN"/>
    <property type="match status" value="1"/>
</dbReference>
<gene>
    <name evidence="1" type="ORF">SAMN05421783_10210</name>
</gene>
<reference evidence="2" key="1">
    <citation type="submission" date="2016-10" db="EMBL/GenBank/DDBJ databases">
        <authorList>
            <person name="Varghese N."/>
            <person name="Submissions S."/>
        </authorList>
    </citation>
    <scope>NUCLEOTIDE SEQUENCE [LARGE SCALE GENOMIC DNA]</scope>
    <source>
        <strain evidence="2">DSM 217</strain>
    </source>
</reference>
<name>A0A1H2RFS6_THIRO</name>
<dbReference type="STRING" id="1058.SAMN05421783_10210"/>
<dbReference type="InterPro" id="IPR028082">
    <property type="entry name" value="Peripla_BP_I"/>
</dbReference>
<dbReference type="CDD" id="cd06355">
    <property type="entry name" value="PBP1_FmdD-like"/>
    <property type="match status" value="1"/>
</dbReference>
<dbReference type="GO" id="GO:0006865">
    <property type="term" value="P:amino acid transport"/>
    <property type="evidence" value="ECO:0007669"/>
    <property type="project" value="InterPro"/>
</dbReference>
<sequence length="419" mass="46359">MRAPPFLVLILAVSAALALILVGQRPAGAEPIRVGVVHALSGPMAESERGLVDAVRLAVEEINAAGGLFGRRLDLILADSRSNWTTAATEVERLILQERVSVLFACWTSACRKAVRPVVEEHRHLMFYPLQYEGLEESPHLVYMGSTPNQQIIPGTRWTMDRFGTRIYLVGSDYIFPRTANRLIRDLVTAAEGEILAERYVPMDAVDLDAIAAEIRRLAPDAVLNTLNGNANRHFFASLRAENLTEMPVISFSVAEPELRSMPSGQSHTAHYAVWGYFQSLPDPVNRRFVDTFRQRFGAERVVSDPIVSSYNGVRLWAEAVRAAGTDDPAQINRSVGRTSLHGPSGIVALDAATRHLWRRVYVGHARADGQFDAVEISESPIRPVPFPASRSRAEWRGLVDLLSGEANRSLPRDSRWAP</sequence>
<organism evidence="1 2">
    <name type="scientific">Thiocapsa roseopersicina</name>
    <dbReference type="NCBI Taxonomy" id="1058"/>
    <lineage>
        <taxon>Bacteria</taxon>
        <taxon>Pseudomonadati</taxon>
        <taxon>Pseudomonadota</taxon>
        <taxon>Gammaproteobacteria</taxon>
        <taxon>Chromatiales</taxon>
        <taxon>Chromatiaceae</taxon>
        <taxon>Thiocapsa</taxon>
    </lineage>
</organism>
<dbReference type="PRINTS" id="PR00337">
    <property type="entry name" value="LEUILEVALBP"/>
</dbReference>
<dbReference type="PANTHER" id="PTHR47628">
    <property type="match status" value="1"/>
</dbReference>
<dbReference type="AlphaFoldDB" id="A0A1H2RFS6"/>
<protein>
    <submittedName>
        <fullName evidence="1">Urea transport system substrate-binding protein</fullName>
    </submittedName>
</protein>
<dbReference type="InterPro" id="IPR017777">
    <property type="entry name" value="ABC_urea-bd_UrtA"/>
</dbReference>
<keyword evidence="2" id="KW-1185">Reference proteome</keyword>
<evidence type="ECO:0000313" key="2">
    <source>
        <dbReference type="Proteomes" id="UP000198816"/>
    </source>
</evidence>
<evidence type="ECO:0000313" key="1">
    <source>
        <dbReference type="EMBL" id="SDW18241.1"/>
    </source>
</evidence>